<dbReference type="InterPro" id="IPR035930">
    <property type="entry name" value="FomD-like_sf"/>
</dbReference>
<keyword evidence="4" id="KW-1185">Reference proteome</keyword>
<gene>
    <name evidence="3" type="ORF">KDI_14930</name>
</gene>
<dbReference type="Proteomes" id="UP000322530">
    <property type="component" value="Unassembled WGS sequence"/>
</dbReference>
<reference evidence="3 4" key="1">
    <citation type="submission" date="2019-01" db="EMBL/GenBank/DDBJ databases">
        <title>Draft genome sequence of Dictyobacter sp. Uno17.</title>
        <authorList>
            <person name="Wang C.M."/>
            <person name="Zheng Y."/>
            <person name="Sakai Y."/>
            <person name="Abe K."/>
            <person name="Yokota A."/>
            <person name="Yabe S."/>
        </authorList>
    </citation>
    <scope>NUCLEOTIDE SEQUENCE [LARGE SCALE GENOMIC DNA]</scope>
    <source>
        <strain evidence="3 4">Uno17</strain>
    </source>
</reference>
<dbReference type="Gene3D" id="2.40.380.10">
    <property type="entry name" value="FomD-like"/>
    <property type="match status" value="1"/>
</dbReference>
<dbReference type="RefSeq" id="WP_149400933.1">
    <property type="nucleotide sequence ID" value="NZ_BIXY01000016.1"/>
</dbReference>
<dbReference type="EMBL" id="BIXY01000016">
    <property type="protein sequence ID" value="GCF07929.1"/>
    <property type="molecule type" value="Genomic_DNA"/>
</dbReference>
<keyword evidence="1" id="KW-0378">Hydrolase</keyword>
<evidence type="ECO:0000256" key="1">
    <source>
        <dbReference type="ARBA" id="ARBA00022801"/>
    </source>
</evidence>
<accession>A0A5A5TAC2</accession>
<proteinExistence type="predicted"/>
<evidence type="ECO:0000259" key="2">
    <source>
        <dbReference type="Pfam" id="PF04167"/>
    </source>
</evidence>
<dbReference type="AlphaFoldDB" id="A0A5A5TAC2"/>
<dbReference type="Pfam" id="PF04167">
    <property type="entry name" value="DUF402"/>
    <property type="match status" value="1"/>
</dbReference>
<dbReference type="InterPro" id="IPR007295">
    <property type="entry name" value="DUF402"/>
</dbReference>
<feature type="domain" description="DUF402" evidence="2">
    <location>
        <begin position="22"/>
        <end position="144"/>
    </location>
</feature>
<dbReference type="GO" id="GO:0016787">
    <property type="term" value="F:hydrolase activity"/>
    <property type="evidence" value="ECO:0007669"/>
    <property type="project" value="UniProtKB-KW"/>
</dbReference>
<dbReference type="OrthoDB" id="4327917at2"/>
<evidence type="ECO:0000313" key="4">
    <source>
        <dbReference type="Proteomes" id="UP000322530"/>
    </source>
</evidence>
<dbReference type="InterPro" id="IPR050212">
    <property type="entry name" value="Ntdp-like"/>
</dbReference>
<comment type="caution">
    <text evidence="3">The sequence shown here is derived from an EMBL/GenBank/DDBJ whole genome shotgun (WGS) entry which is preliminary data.</text>
</comment>
<name>A0A5A5TAC2_9CHLR</name>
<evidence type="ECO:0000313" key="3">
    <source>
        <dbReference type="EMBL" id="GCF07929.1"/>
    </source>
</evidence>
<organism evidence="3 4">
    <name type="scientific">Dictyobacter arantiisoli</name>
    <dbReference type="NCBI Taxonomy" id="2014874"/>
    <lineage>
        <taxon>Bacteria</taxon>
        <taxon>Bacillati</taxon>
        <taxon>Chloroflexota</taxon>
        <taxon>Ktedonobacteria</taxon>
        <taxon>Ktedonobacterales</taxon>
        <taxon>Dictyobacteraceae</taxon>
        <taxon>Dictyobacter</taxon>
    </lineage>
</organism>
<protein>
    <recommendedName>
        <fullName evidence="2">DUF402 domain-containing protein</fullName>
    </recommendedName>
</protein>
<dbReference type="PANTHER" id="PTHR39159">
    <property type="match status" value="1"/>
</dbReference>
<dbReference type="SUPFAM" id="SSF159234">
    <property type="entry name" value="FomD-like"/>
    <property type="match status" value="1"/>
</dbReference>
<dbReference type="PANTHER" id="PTHR39159:SF1">
    <property type="entry name" value="UPF0374 PROTEIN YGAC"/>
    <property type="match status" value="1"/>
</dbReference>
<sequence>MITIIKLDPLGREKVRYTGDIIHRSPHGVVVQANWTMTERDLGYTRFEPGDRFIEYYYTNRWFNIFDIACPDGVRKGWYCNIAEPARILATHIEQVDLFLDVWVDPRGNPLILDEDEFEAATMLHHQQRQMARQGLQTLLHLLENRTEVFSSLAAFS</sequence>